<dbReference type="STRING" id="159087.Daro_0443"/>
<organism evidence="1">
    <name type="scientific">Dechloromonas aromatica (strain RCB)</name>
    <dbReference type="NCBI Taxonomy" id="159087"/>
    <lineage>
        <taxon>Bacteria</taxon>
        <taxon>Pseudomonadati</taxon>
        <taxon>Pseudomonadota</taxon>
        <taxon>Betaproteobacteria</taxon>
        <taxon>Rhodocyclales</taxon>
        <taxon>Azonexaceae</taxon>
        <taxon>Dechloromonas</taxon>
    </lineage>
</organism>
<evidence type="ECO:0000313" key="1">
    <source>
        <dbReference type="EMBL" id="AAZ45200.1"/>
    </source>
</evidence>
<protein>
    <submittedName>
        <fullName evidence="1">Uncharacterized protein</fullName>
    </submittedName>
</protein>
<dbReference type="AlphaFoldDB" id="Q47IY1"/>
<sequence length="80" mass="9339">MHFILFCLLSKTTLARYESVREPVFSLIIVPHCKNKIRIVQYSRAHTSHFSCMFTARFERGNAVGRQYHLPRQSSRVAKA</sequence>
<dbReference type="KEGG" id="dar:Daro_0443"/>
<name>Q47IY1_DECAR</name>
<dbReference type="HOGENOM" id="CLU_2583890_0_0_4"/>
<dbReference type="EMBL" id="CP000089">
    <property type="protein sequence ID" value="AAZ45200.1"/>
    <property type="molecule type" value="Genomic_DNA"/>
</dbReference>
<reference evidence="1" key="1">
    <citation type="submission" date="2005-08" db="EMBL/GenBank/DDBJ databases">
        <title>Complete sequence of Dechloromonas aromatica RCB.</title>
        <authorList>
            <person name="Salinero K.K."/>
            <person name="Copeland A."/>
            <person name="Lucas S."/>
            <person name="Lapidus A."/>
            <person name="Barry K."/>
            <person name="Detter J.C."/>
            <person name="Glavina T."/>
            <person name="Hammon N."/>
            <person name="Israni S."/>
            <person name="Pitluck S."/>
            <person name="Di Bartolo G."/>
            <person name="Trong S."/>
            <person name="Schmutz J."/>
            <person name="Larimer F."/>
            <person name="Land M."/>
            <person name="Ivanova N."/>
            <person name="Richardson P."/>
        </authorList>
    </citation>
    <scope>NUCLEOTIDE SEQUENCE</scope>
    <source>
        <strain evidence="1">RCB</strain>
    </source>
</reference>
<gene>
    <name evidence="1" type="ordered locus">Daro_0443</name>
</gene>
<proteinExistence type="predicted"/>
<accession>Q47IY1</accession>